<evidence type="ECO:0000256" key="1">
    <source>
        <dbReference type="ARBA" id="ARBA00022630"/>
    </source>
</evidence>
<dbReference type="PRINTS" id="PR00368">
    <property type="entry name" value="FADPNR"/>
</dbReference>
<organism evidence="5 6">
    <name type="scientific">Liquorilactobacillus cacaonum DSM 21116</name>
    <dbReference type="NCBI Taxonomy" id="1423729"/>
    <lineage>
        <taxon>Bacteria</taxon>
        <taxon>Bacillati</taxon>
        <taxon>Bacillota</taxon>
        <taxon>Bacilli</taxon>
        <taxon>Lactobacillales</taxon>
        <taxon>Lactobacillaceae</taxon>
        <taxon>Liquorilactobacillus</taxon>
    </lineage>
</organism>
<accession>A0A0R2CL09</accession>
<dbReference type="InterPro" id="IPR016156">
    <property type="entry name" value="FAD/NAD-linked_Rdtase_dimer_sf"/>
</dbReference>
<dbReference type="Pfam" id="PF07992">
    <property type="entry name" value="Pyr_redox_2"/>
    <property type="match status" value="1"/>
</dbReference>
<dbReference type="EMBL" id="AYZE01000008">
    <property type="protein sequence ID" value="KRM91978.1"/>
    <property type="molecule type" value="Genomic_DNA"/>
</dbReference>
<dbReference type="STRING" id="1423729.FC80_GL000158"/>
<dbReference type="RefSeq" id="WP_057828454.1">
    <property type="nucleotide sequence ID" value="NZ_AYZE01000008.1"/>
</dbReference>
<evidence type="ECO:0000256" key="2">
    <source>
        <dbReference type="ARBA" id="ARBA00022827"/>
    </source>
</evidence>
<dbReference type="GO" id="GO:0016174">
    <property type="term" value="F:NAD(P)H oxidase H2O2-forming activity"/>
    <property type="evidence" value="ECO:0007669"/>
    <property type="project" value="TreeGrafter"/>
</dbReference>
<proteinExistence type="predicted"/>
<dbReference type="GO" id="GO:0012501">
    <property type="term" value="P:programmed cell death"/>
    <property type="evidence" value="ECO:0007669"/>
    <property type="project" value="TreeGrafter"/>
</dbReference>
<sequence length="401" mass="44561">MTQEMKKYNYLIIGGGMSADQAVAGIRSIDKKGSIAMISADVDEPYAKPALSKKLWVDSNFHDEDIDFHTAEKFDATIMLETTVTKIDIKNHIVETNTAEKIAYDKLLLATGSTARSLTGEKSDRVIALRTKQDYLKIRKFSGNNKHVIVVGNGYIGSEIAAGLIQSDTKVTFVITGKRIFDKKFPAFLSEKYEQRYLNAGMKIYHESKVTGYELIEKGVKVFLDNGDVLESDGLVLGIGADSNSSLASDAGIKVDEYGVVVDEHLQTSIPGIWAAGDIISYPDKILGQQSAGHVRHAIQSGLFVGKQLAGEVGTYDYTPVFYSWVFDINWEAVGKVDSKLKMYSEKLGDEKFVIYYFENDNLVGILSWSSEVNMDHFKEMLKKSPSINDLQKVLEIQKID</sequence>
<keyword evidence="6" id="KW-1185">Reference proteome</keyword>
<dbReference type="InterPro" id="IPR023753">
    <property type="entry name" value="FAD/NAD-binding_dom"/>
</dbReference>
<keyword evidence="2" id="KW-0274">FAD</keyword>
<dbReference type="SUPFAM" id="SSF55424">
    <property type="entry name" value="FAD/NAD-linked reductases, dimerisation (C-terminal) domain"/>
    <property type="match status" value="1"/>
</dbReference>
<gene>
    <name evidence="5" type="ORF">FC80_GL000158</name>
</gene>
<dbReference type="InterPro" id="IPR050446">
    <property type="entry name" value="FAD-oxidoreductase/Apoptosis"/>
</dbReference>
<feature type="domain" description="FAD/NAD(P)-binding" evidence="4">
    <location>
        <begin position="8"/>
        <end position="302"/>
    </location>
</feature>
<dbReference type="Gene3D" id="3.50.50.60">
    <property type="entry name" value="FAD/NAD(P)-binding domain"/>
    <property type="match status" value="2"/>
</dbReference>
<reference evidence="5 6" key="1">
    <citation type="journal article" date="2015" name="Genome Announc.">
        <title>Expanding the biotechnology potential of lactobacilli through comparative genomics of 213 strains and associated genera.</title>
        <authorList>
            <person name="Sun Z."/>
            <person name="Harris H.M."/>
            <person name="McCann A."/>
            <person name="Guo C."/>
            <person name="Argimon S."/>
            <person name="Zhang W."/>
            <person name="Yang X."/>
            <person name="Jeffery I.B."/>
            <person name="Cooney J.C."/>
            <person name="Kagawa T.F."/>
            <person name="Liu W."/>
            <person name="Song Y."/>
            <person name="Salvetti E."/>
            <person name="Wrobel A."/>
            <person name="Rasinkangas P."/>
            <person name="Parkhill J."/>
            <person name="Rea M.C."/>
            <person name="O'Sullivan O."/>
            <person name="Ritari J."/>
            <person name="Douillard F.P."/>
            <person name="Paul Ross R."/>
            <person name="Yang R."/>
            <person name="Briner A.E."/>
            <person name="Felis G.E."/>
            <person name="de Vos W.M."/>
            <person name="Barrangou R."/>
            <person name="Klaenhammer T.R."/>
            <person name="Caufield P.W."/>
            <person name="Cui Y."/>
            <person name="Zhang H."/>
            <person name="O'Toole P.W."/>
        </authorList>
    </citation>
    <scope>NUCLEOTIDE SEQUENCE [LARGE SCALE GENOMIC DNA]</scope>
    <source>
        <strain evidence="5 6">DSM 21116</strain>
    </source>
</reference>
<name>A0A0R2CL09_9LACO</name>
<keyword evidence="3" id="KW-0560">Oxidoreductase</keyword>
<dbReference type="GO" id="GO:0033108">
    <property type="term" value="P:mitochondrial respiratory chain complex assembly"/>
    <property type="evidence" value="ECO:0007669"/>
    <property type="project" value="TreeGrafter"/>
</dbReference>
<comment type="caution">
    <text evidence="5">The sequence shown here is derived from an EMBL/GenBank/DDBJ whole genome shotgun (WGS) entry which is preliminary data.</text>
</comment>
<protein>
    <submittedName>
        <fullName evidence="5">Putidaredoxin reductase</fullName>
    </submittedName>
</protein>
<dbReference type="AlphaFoldDB" id="A0A0R2CL09"/>
<dbReference type="GO" id="GO:0005737">
    <property type="term" value="C:cytoplasm"/>
    <property type="evidence" value="ECO:0007669"/>
    <property type="project" value="TreeGrafter"/>
</dbReference>
<dbReference type="OrthoDB" id="9792592at2"/>
<dbReference type="Gene3D" id="3.30.390.30">
    <property type="match status" value="1"/>
</dbReference>
<dbReference type="PATRIC" id="fig|1423729.3.peg.160"/>
<dbReference type="PRINTS" id="PR00469">
    <property type="entry name" value="PNDRDTASEII"/>
</dbReference>
<dbReference type="GO" id="GO:0071949">
    <property type="term" value="F:FAD binding"/>
    <property type="evidence" value="ECO:0007669"/>
    <property type="project" value="TreeGrafter"/>
</dbReference>
<dbReference type="SUPFAM" id="SSF51905">
    <property type="entry name" value="FAD/NAD(P)-binding domain"/>
    <property type="match status" value="1"/>
</dbReference>
<dbReference type="PANTHER" id="PTHR43557:SF4">
    <property type="entry name" value="APOPTOSIS-INDUCING FACTOR 1, MITOCHONDRIAL"/>
    <property type="match status" value="1"/>
</dbReference>
<dbReference type="PANTHER" id="PTHR43557">
    <property type="entry name" value="APOPTOSIS-INDUCING FACTOR 1"/>
    <property type="match status" value="1"/>
</dbReference>
<keyword evidence="1" id="KW-0285">Flavoprotein</keyword>
<evidence type="ECO:0000256" key="3">
    <source>
        <dbReference type="ARBA" id="ARBA00023002"/>
    </source>
</evidence>
<dbReference type="Proteomes" id="UP000051131">
    <property type="component" value="Unassembled WGS sequence"/>
</dbReference>
<evidence type="ECO:0000313" key="6">
    <source>
        <dbReference type="Proteomes" id="UP000051131"/>
    </source>
</evidence>
<dbReference type="InterPro" id="IPR036188">
    <property type="entry name" value="FAD/NAD-bd_sf"/>
</dbReference>
<evidence type="ECO:0000259" key="4">
    <source>
        <dbReference type="Pfam" id="PF07992"/>
    </source>
</evidence>
<evidence type="ECO:0000313" key="5">
    <source>
        <dbReference type="EMBL" id="KRM91978.1"/>
    </source>
</evidence>